<dbReference type="PATRIC" id="fig|1144300.3.peg.1426"/>
<name>H4GKD5_9LACO</name>
<sequence length="373" mass="42973">MAQYTKRGAKWQARIQWRDSHGKRHTKSKLGFATKSQAKQWAVEVESSLMKGIKLDRSITLYDYWSHWVATYKAPTLSKISLSRYNSFGNLIRQSFGDTKISDISRSQYQEFINDFGQNHAPSTVQKLNGFIRACINSAILDDYLVKDFTQGVALTSDRSRIVKVEYLDRSEIERIINTLTDDLNSNYTSRYMILTAIYTGMRLSEIQALTWSDIDFNKQTIKINKSWDFRTRSFKPTKNESSNRTIRINTELLDILNQLRRPAKGTMLFINQFGTIPTSNAVNKCLRSIMNDLGIKRANFHFHSLRHSHVAILLAKGIDIYAISKRLGHSDVSTTINTYAYLLDEYKQQTDNQIIDALNFGTHTAHKTQPYP</sequence>
<comment type="caution">
    <text evidence="6">The sequence shown here is derived from an EMBL/GenBank/DDBJ whole genome shotgun (WGS) entry which is preliminary data.</text>
</comment>
<dbReference type="Proteomes" id="UP000004567">
    <property type="component" value="Unassembled WGS sequence"/>
</dbReference>
<proteinExistence type="inferred from homology"/>
<dbReference type="OrthoDB" id="9803188at2"/>
<gene>
    <name evidence="6" type="ORF">PS3_19993</name>
</gene>
<dbReference type="AlphaFoldDB" id="H4GKD5"/>
<dbReference type="PANTHER" id="PTHR30349">
    <property type="entry name" value="PHAGE INTEGRASE-RELATED"/>
    <property type="match status" value="1"/>
</dbReference>
<dbReference type="CDD" id="cd01189">
    <property type="entry name" value="INT_ICEBs1_C_like"/>
    <property type="match status" value="1"/>
</dbReference>
<dbReference type="InterPro" id="IPR028259">
    <property type="entry name" value="AP2-like_int_N"/>
</dbReference>
<comment type="similarity">
    <text evidence="1">Belongs to the 'phage' integrase family.</text>
</comment>
<dbReference type="Pfam" id="PF00589">
    <property type="entry name" value="Phage_integrase"/>
    <property type="match status" value="1"/>
</dbReference>
<dbReference type="InterPro" id="IPR050090">
    <property type="entry name" value="Tyrosine_recombinase_XerCD"/>
</dbReference>
<protein>
    <submittedName>
        <fullName evidence="6">Integrase</fullName>
    </submittedName>
</protein>
<evidence type="ECO:0000313" key="7">
    <source>
        <dbReference type="Proteomes" id="UP000004567"/>
    </source>
</evidence>
<dbReference type="Gene3D" id="1.10.443.10">
    <property type="entry name" value="Intergrase catalytic core"/>
    <property type="match status" value="1"/>
</dbReference>
<dbReference type="GO" id="GO:0003677">
    <property type="term" value="F:DNA binding"/>
    <property type="evidence" value="ECO:0007669"/>
    <property type="project" value="UniProtKB-KW"/>
</dbReference>
<keyword evidence="4" id="KW-0233">DNA recombination</keyword>
<dbReference type="SUPFAM" id="SSF56349">
    <property type="entry name" value="DNA breaking-rejoining enzymes"/>
    <property type="match status" value="1"/>
</dbReference>
<organism evidence="6 7">
    <name type="scientific">Limosilactobacillus gastricus PS3</name>
    <dbReference type="NCBI Taxonomy" id="1144300"/>
    <lineage>
        <taxon>Bacteria</taxon>
        <taxon>Bacillati</taxon>
        <taxon>Bacillota</taxon>
        <taxon>Bacilli</taxon>
        <taxon>Lactobacillales</taxon>
        <taxon>Lactobacillaceae</taxon>
        <taxon>Limosilactobacillus</taxon>
    </lineage>
</organism>
<evidence type="ECO:0000256" key="1">
    <source>
        <dbReference type="ARBA" id="ARBA00008857"/>
    </source>
</evidence>
<dbReference type="Gene3D" id="1.10.150.130">
    <property type="match status" value="1"/>
</dbReference>
<dbReference type="InterPro" id="IPR002104">
    <property type="entry name" value="Integrase_catalytic"/>
</dbReference>
<dbReference type="Pfam" id="PF14657">
    <property type="entry name" value="Arm-DNA-bind_4"/>
    <property type="match status" value="1"/>
</dbReference>
<keyword evidence="3" id="KW-0238">DNA-binding</keyword>
<dbReference type="GO" id="GO:0006310">
    <property type="term" value="P:DNA recombination"/>
    <property type="evidence" value="ECO:0007669"/>
    <property type="project" value="UniProtKB-KW"/>
</dbReference>
<reference evidence="6 7" key="1">
    <citation type="journal article" date="2013" name="Genome Announc.">
        <title>Genome Sequence of Lactobacillus gastricus PS3, a Strain Isolated from Human Milk.</title>
        <authorList>
            <person name="Martin V."/>
            <person name="Cardenas N."/>
            <person name="Jimenez E."/>
            <person name="Maldonado A."/>
            <person name="Rodriguez J.M."/>
            <person name="Fernandez L."/>
        </authorList>
    </citation>
    <scope>NUCLEOTIDE SEQUENCE [LARGE SCALE GENOMIC DNA]</scope>
    <source>
        <strain evidence="6 7">PS3</strain>
    </source>
</reference>
<dbReference type="InterPro" id="IPR010998">
    <property type="entry name" value="Integrase_recombinase_N"/>
</dbReference>
<evidence type="ECO:0000313" key="6">
    <source>
        <dbReference type="EMBL" id="EHS85499.1"/>
    </source>
</evidence>
<dbReference type="STRING" id="1144300.PS3_19993"/>
<accession>H4GKD5</accession>
<feature type="domain" description="Tyr recombinase" evidence="5">
    <location>
        <begin position="163"/>
        <end position="353"/>
    </location>
</feature>
<evidence type="ECO:0000256" key="4">
    <source>
        <dbReference type="ARBA" id="ARBA00023172"/>
    </source>
</evidence>
<evidence type="ECO:0000256" key="2">
    <source>
        <dbReference type="ARBA" id="ARBA00022908"/>
    </source>
</evidence>
<evidence type="ECO:0000256" key="3">
    <source>
        <dbReference type="ARBA" id="ARBA00023125"/>
    </source>
</evidence>
<keyword evidence="2" id="KW-0229">DNA integration</keyword>
<dbReference type="EMBL" id="AICN01000063">
    <property type="protein sequence ID" value="EHS85499.1"/>
    <property type="molecule type" value="Genomic_DNA"/>
</dbReference>
<dbReference type="InterPro" id="IPR013762">
    <property type="entry name" value="Integrase-like_cat_sf"/>
</dbReference>
<dbReference type="PROSITE" id="PS51898">
    <property type="entry name" value="TYR_RECOMBINASE"/>
    <property type="match status" value="1"/>
</dbReference>
<dbReference type="InterPro" id="IPR011010">
    <property type="entry name" value="DNA_brk_join_enz"/>
</dbReference>
<dbReference type="PANTHER" id="PTHR30349:SF64">
    <property type="entry name" value="PROPHAGE INTEGRASE INTD-RELATED"/>
    <property type="match status" value="1"/>
</dbReference>
<dbReference type="Pfam" id="PF14659">
    <property type="entry name" value="Phage_int_SAM_3"/>
    <property type="match status" value="1"/>
</dbReference>
<dbReference type="GO" id="GO:0015074">
    <property type="term" value="P:DNA integration"/>
    <property type="evidence" value="ECO:0007669"/>
    <property type="project" value="UniProtKB-KW"/>
</dbReference>
<evidence type="ECO:0000259" key="5">
    <source>
        <dbReference type="PROSITE" id="PS51898"/>
    </source>
</evidence>
<dbReference type="RefSeq" id="WP_007122518.1">
    <property type="nucleotide sequence ID" value="NZ_AICN01000063.1"/>
</dbReference>
<dbReference type="InterPro" id="IPR004107">
    <property type="entry name" value="Integrase_SAM-like_N"/>
</dbReference>